<evidence type="ECO:0000256" key="1">
    <source>
        <dbReference type="SAM" id="Phobius"/>
    </source>
</evidence>
<reference evidence="3" key="1">
    <citation type="journal article" date="2019" name="Curr. Biol.">
        <title>Genome Sequence of Striga asiatica Provides Insight into the Evolution of Plant Parasitism.</title>
        <authorList>
            <person name="Yoshida S."/>
            <person name="Kim S."/>
            <person name="Wafula E.K."/>
            <person name="Tanskanen J."/>
            <person name="Kim Y.M."/>
            <person name="Honaas L."/>
            <person name="Yang Z."/>
            <person name="Spallek T."/>
            <person name="Conn C.E."/>
            <person name="Ichihashi Y."/>
            <person name="Cheong K."/>
            <person name="Cui S."/>
            <person name="Der J.P."/>
            <person name="Gundlach H."/>
            <person name="Jiao Y."/>
            <person name="Hori C."/>
            <person name="Ishida J.K."/>
            <person name="Kasahara H."/>
            <person name="Kiba T."/>
            <person name="Kim M.S."/>
            <person name="Koo N."/>
            <person name="Laohavisit A."/>
            <person name="Lee Y.H."/>
            <person name="Lumba S."/>
            <person name="McCourt P."/>
            <person name="Mortimer J.C."/>
            <person name="Mutuku J.M."/>
            <person name="Nomura T."/>
            <person name="Sasaki-Sekimoto Y."/>
            <person name="Seto Y."/>
            <person name="Wang Y."/>
            <person name="Wakatake T."/>
            <person name="Sakakibara H."/>
            <person name="Demura T."/>
            <person name="Yamaguchi S."/>
            <person name="Yoneyama K."/>
            <person name="Manabe R.I."/>
            <person name="Nelson D.C."/>
            <person name="Schulman A.H."/>
            <person name="Timko M.P."/>
            <person name="dePamphilis C.W."/>
            <person name="Choi D."/>
            <person name="Shirasu K."/>
        </authorList>
    </citation>
    <scope>NUCLEOTIDE SEQUENCE [LARGE SCALE GENOMIC DNA]</scope>
    <source>
        <strain evidence="3">cv. UVA1</strain>
    </source>
</reference>
<keyword evidence="1" id="KW-0812">Transmembrane</keyword>
<keyword evidence="2" id="KW-0830">Ubiquinone</keyword>
<proteinExistence type="predicted"/>
<evidence type="ECO:0000313" key="3">
    <source>
        <dbReference type="Proteomes" id="UP000325081"/>
    </source>
</evidence>
<feature type="transmembrane region" description="Helical" evidence="1">
    <location>
        <begin position="12"/>
        <end position="34"/>
    </location>
</feature>
<keyword evidence="1" id="KW-1133">Transmembrane helix</keyword>
<comment type="caution">
    <text evidence="2">The sequence shown here is derived from an EMBL/GenBank/DDBJ whole genome shotgun (WGS) entry which is preliminary data.</text>
</comment>
<organism evidence="2 3">
    <name type="scientific">Striga asiatica</name>
    <name type="common">Asiatic witchweed</name>
    <name type="synonym">Buchnera asiatica</name>
    <dbReference type="NCBI Taxonomy" id="4170"/>
    <lineage>
        <taxon>Eukaryota</taxon>
        <taxon>Viridiplantae</taxon>
        <taxon>Streptophyta</taxon>
        <taxon>Embryophyta</taxon>
        <taxon>Tracheophyta</taxon>
        <taxon>Spermatophyta</taxon>
        <taxon>Magnoliopsida</taxon>
        <taxon>eudicotyledons</taxon>
        <taxon>Gunneridae</taxon>
        <taxon>Pentapetalae</taxon>
        <taxon>asterids</taxon>
        <taxon>lamiids</taxon>
        <taxon>Lamiales</taxon>
        <taxon>Orobanchaceae</taxon>
        <taxon>Buchnereae</taxon>
        <taxon>Striga</taxon>
    </lineage>
</organism>
<keyword evidence="3" id="KW-1185">Reference proteome</keyword>
<dbReference type="EMBL" id="BKCP01010782">
    <property type="protein sequence ID" value="GER53805.1"/>
    <property type="molecule type" value="Genomic_DNA"/>
</dbReference>
<accession>A0A5A7R7X1</accession>
<evidence type="ECO:0000313" key="2">
    <source>
        <dbReference type="EMBL" id="GER53805.1"/>
    </source>
</evidence>
<dbReference type="AlphaFoldDB" id="A0A5A7R7X1"/>
<dbReference type="Proteomes" id="UP000325081">
    <property type="component" value="Unassembled WGS sequence"/>
</dbReference>
<feature type="non-terminal residue" evidence="2">
    <location>
        <position position="122"/>
    </location>
</feature>
<protein>
    <submittedName>
        <fullName evidence="2">NADH-ubiquinone oxidoreductase chain 1</fullName>
    </submittedName>
</protein>
<keyword evidence="1" id="KW-0472">Membrane</keyword>
<gene>
    <name evidence="2" type="ORF">STAS_31352</name>
</gene>
<sequence length="122" mass="14541">MEVSLHSLKDGFSLLFPFFNLILRNVVVLLLRVVSAYGFANRSSFWASLDLHNIRYGFENIAQNISFDYTVLEHIVFLVDFIYSVVSVEDERFEQPSWRDFRALFVFIRDHTHSIMELDYWH</sequence>
<name>A0A5A7R7X1_STRAF</name>